<feature type="region of interest" description="Disordered" evidence="1">
    <location>
        <begin position="163"/>
        <end position="208"/>
    </location>
</feature>
<dbReference type="EMBL" id="BMAT01008756">
    <property type="protein sequence ID" value="GFR91998.1"/>
    <property type="molecule type" value="Genomic_DNA"/>
</dbReference>
<dbReference type="Proteomes" id="UP000762676">
    <property type="component" value="Unassembled WGS sequence"/>
</dbReference>
<feature type="compositionally biased region" description="Low complexity" evidence="1">
    <location>
        <begin position="1"/>
        <end position="19"/>
    </location>
</feature>
<accession>A0AAV4H4M5</accession>
<feature type="compositionally biased region" description="Basic residues" evidence="1">
    <location>
        <begin position="268"/>
        <end position="286"/>
    </location>
</feature>
<feature type="compositionally biased region" description="Basic residues" evidence="1">
    <location>
        <begin position="347"/>
        <end position="367"/>
    </location>
</feature>
<feature type="compositionally biased region" description="Polar residues" evidence="1">
    <location>
        <begin position="400"/>
        <end position="411"/>
    </location>
</feature>
<feature type="compositionally biased region" description="Acidic residues" evidence="1">
    <location>
        <begin position="321"/>
        <end position="335"/>
    </location>
</feature>
<proteinExistence type="predicted"/>
<feature type="compositionally biased region" description="Polar residues" evidence="1">
    <location>
        <begin position="54"/>
        <end position="76"/>
    </location>
</feature>
<keyword evidence="3" id="KW-1185">Reference proteome</keyword>
<evidence type="ECO:0000256" key="1">
    <source>
        <dbReference type="SAM" id="MobiDB-lite"/>
    </source>
</evidence>
<feature type="region of interest" description="Disordered" evidence="1">
    <location>
        <begin position="260"/>
        <end position="431"/>
    </location>
</feature>
<evidence type="ECO:0000313" key="2">
    <source>
        <dbReference type="EMBL" id="GFR91998.1"/>
    </source>
</evidence>
<feature type="region of interest" description="Disordered" evidence="1">
    <location>
        <begin position="523"/>
        <end position="568"/>
    </location>
</feature>
<feature type="compositionally biased region" description="Acidic residues" evidence="1">
    <location>
        <begin position="291"/>
        <end position="304"/>
    </location>
</feature>
<gene>
    <name evidence="2" type="ORF">ElyMa_004342000</name>
</gene>
<feature type="compositionally biased region" description="Basic and acidic residues" evidence="1">
    <location>
        <begin position="381"/>
        <end position="393"/>
    </location>
</feature>
<feature type="region of interest" description="Disordered" evidence="1">
    <location>
        <begin position="54"/>
        <end position="79"/>
    </location>
</feature>
<organism evidence="2 3">
    <name type="scientific">Elysia marginata</name>
    <dbReference type="NCBI Taxonomy" id="1093978"/>
    <lineage>
        <taxon>Eukaryota</taxon>
        <taxon>Metazoa</taxon>
        <taxon>Spiralia</taxon>
        <taxon>Lophotrochozoa</taxon>
        <taxon>Mollusca</taxon>
        <taxon>Gastropoda</taxon>
        <taxon>Heterobranchia</taxon>
        <taxon>Euthyneura</taxon>
        <taxon>Panpulmonata</taxon>
        <taxon>Sacoglossa</taxon>
        <taxon>Placobranchoidea</taxon>
        <taxon>Plakobranchidae</taxon>
        <taxon>Elysia</taxon>
    </lineage>
</organism>
<feature type="region of interest" description="Disordered" evidence="1">
    <location>
        <begin position="465"/>
        <end position="502"/>
    </location>
</feature>
<feature type="region of interest" description="Disordered" evidence="1">
    <location>
        <begin position="626"/>
        <end position="647"/>
    </location>
</feature>
<feature type="compositionally biased region" description="Acidic residues" evidence="1">
    <location>
        <begin position="185"/>
        <end position="203"/>
    </location>
</feature>
<reference evidence="2 3" key="1">
    <citation type="journal article" date="2021" name="Elife">
        <title>Chloroplast acquisition without the gene transfer in kleptoplastic sea slugs, Plakobranchus ocellatus.</title>
        <authorList>
            <person name="Maeda T."/>
            <person name="Takahashi S."/>
            <person name="Yoshida T."/>
            <person name="Shimamura S."/>
            <person name="Takaki Y."/>
            <person name="Nagai Y."/>
            <person name="Toyoda A."/>
            <person name="Suzuki Y."/>
            <person name="Arimoto A."/>
            <person name="Ishii H."/>
            <person name="Satoh N."/>
            <person name="Nishiyama T."/>
            <person name="Hasebe M."/>
            <person name="Maruyama T."/>
            <person name="Minagawa J."/>
            <person name="Obokata J."/>
            <person name="Shigenobu S."/>
        </authorList>
    </citation>
    <scope>NUCLEOTIDE SEQUENCE [LARGE SCALE GENOMIC DNA]</scope>
</reference>
<sequence length="665" mass="74001">MPPSRASSVPVSRTTSRSRINQVTDIAEEECDVQANATANQLEDSECWACLPKNRSQNRASTAEQNSATEAGQNPVTVPRYGAARHYPVMPPRYGGQQNRSDTDIKMVDRRRTSAGGVRKTARGALPGFQPCSDYLLGETVGDVDYSQETATKGASNLIRVRRRTPPRGKSNRAVVDIQDCGPVADDDDEEDSFEDEEYDDDGAMVGPKGNVLAMPFREGAVGVRRSRAGQVDPMYFDEGHCSNQSNSFGVYGYDGPCSDVEETNTPSRRRRRRGTVSRRSVHRKHNVDVSDSDEDEGDTENNDSDIGGIGEQEGNGLESAENDEAANDDDDDYDGNGGNGGEFIRRPQRHPSRRRTRRFPNRRSRCSPRDDGYSSTGRLSESDAGGRSRDPLSMEAATKQAQRNFYSRQTHQYHDPYATPPTNPTRPQGRVRRQDLVDLNAARKGHQNGPGIILSPHSAAPGTPPVVYSNCPSPSQHRFEPLKSSSPFTVAPVDNQRLTSPNYYQPEHALQQQKQQPRNFLPGVYQSHKDHKPHDQQLERNHRDASFEENCSRRDTSNSRRPRSSLQGWDHSFRIGAHTTEQNLFAPIALTQDHRGLPSRKQKVKGILKKTSAYGSSHSAYNNGWNSGDGRARHPSTNGYGYTPRRPTVYPSNYMPPAYDQFVV</sequence>
<evidence type="ECO:0000313" key="3">
    <source>
        <dbReference type="Proteomes" id="UP000762676"/>
    </source>
</evidence>
<name>A0AAV4H4M5_9GAST</name>
<dbReference type="AlphaFoldDB" id="A0AAV4H4M5"/>
<feature type="region of interest" description="Disordered" evidence="1">
    <location>
        <begin position="1"/>
        <end position="23"/>
    </location>
</feature>
<feature type="compositionally biased region" description="Basic and acidic residues" evidence="1">
    <location>
        <begin position="533"/>
        <end position="559"/>
    </location>
</feature>
<protein>
    <submittedName>
        <fullName evidence="2">Uncharacterized protein</fullName>
    </submittedName>
</protein>
<comment type="caution">
    <text evidence="2">The sequence shown here is derived from an EMBL/GenBank/DDBJ whole genome shotgun (WGS) entry which is preliminary data.</text>
</comment>